<reference evidence="1" key="1">
    <citation type="submission" date="2021-06" db="EMBL/GenBank/DDBJ databases">
        <authorList>
            <person name="Kallberg Y."/>
            <person name="Tangrot J."/>
            <person name="Rosling A."/>
        </authorList>
    </citation>
    <scope>NUCLEOTIDE SEQUENCE</scope>
    <source>
        <strain evidence="1">CL551</strain>
    </source>
</reference>
<dbReference type="AlphaFoldDB" id="A0A9N9FYE7"/>
<sequence>MTDILVASSLKTLKDIYSTEHDWNKINPFAEATILLSSSSYPIMGDLYISFTGIFSVLQEIINKGSNSQAKSIAIA</sequence>
<comment type="caution">
    <text evidence="1">The sequence shown here is derived from an EMBL/GenBank/DDBJ whole genome shotgun (WGS) entry which is preliminary data.</text>
</comment>
<dbReference type="EMBL" id="CAJVPV010004011">
    <property type="protein sequence ID" value="CAG8564704.1"/>
    <property type="molecule type" value="Genomic_DNA"/>
</dbReference>
<dbReference type="OrthoDB" id="2445000at2759"/>
<name>A0A9N9FYE7_9GLOM</name>
<accession>A0A9N9FYE7</accession>
<proteinExistence type="predicted"/>
<evidence type="ECO:0000313" key="2">
    <source>
        <dbReference type="Proteomes" id="UP000789342"/>
    </source>
</evidence>
<dbReference type="Proteomes" id="UP000789342">
    <property type="component" value="Unassembled WGS sequence"/>
</dbReference>
<gene>
    <name evidence="1" type="ORF">AMORRO_LOCUS6182</name>
</gene>
<organism evidence="1 2">
    <name type="scientific">Acaulospora morrowiae</name>
    <dbReference type="NCBI Taxonomy" id="94023"/>
    <lineage>
        <taxon>Eukaryota</taxon>
        <taxon>Fungi</taxon>
        <taxon>Fungi incertae sedis</taxon>
        <taxon>Mucoromycota</taxon>
        <taxon>Glomeromycotina</taxon>
        <taxon>Glomeromycetes</taxon>
        <taxon>Diversisporales</taxon>
        <taxon>Acaulosporaceae</taxon>
        <taxon>Acaulospora</taxon>
    </lineage>
</organism>
<protein>
    <submittedName>
        <fullName evidence="1">11838_t:CDS:1</fullName>
    </submittedName>
</protein>
<keyword evidence="2" id="KW-1185">Reference proteome</keyword>
<feature type="non-terminal residue" evidence="1">
    <location>
        <position position="76"/>
    </location>
</feature>
<evidence type="ECO:0000313" key="1">
    <source>
        <dbReference type="EMBL" id="CAG8564704.1"/>
    </source>
</evidence>